<proteinExistence type="predicted"/>
<name>B4IF16_DROSE</name>
<dbReference type="AlphaFoldDB" id="B4IF16"/>
<reference evidence="2 3" key="1">
    <citation type="journal article" date="2007" name="Nature">
        <title>Evolution of genes and genomes on the Drosophila phylogeny.</title>
        <authorList>
            <consortium name="Drosophila 12 Genomes Consortium"/>
            <person name="Clark A.G."/>
            <person name="Eisen M.B."/>
            <person name="Smith D.R."/>
            <person name="Bergman C.M."/>
            <person name="Oliver B."/>
            <person name="Markow T.A."/>
            <person name="Kaufman T.C."/>
            <person name="Kellis M."/>
            <person name="Gelbart W."/>
            <person name="Iyer V.N."/>
            <person name="Pollard D.A."/>
            <person name="Sackton T.B."/>
            <person name="Larracuente A.M."/>
            <person name="Singh N.D."/>
            <person name="Abad J.P."/>
            <person name="Abt D.N."/>
            <person name="Adryan B."/>
            <person name="Aguade M."/>
            <person name="Akashi H."/>
            <person name="Anderson W.W."/>
            <person name="Aquadro C.F."/>
            <person name="Ardell D.H."/>
            <person name="Arguello R."/>
            <person name="Artieri C.G."/>
            <person name="Barbash D.A."/>
            <person name="Barker D."/>
            <person name="Barsanti P."/>
            <person name="Batterham P."/>
            <person name="Batzoglou S."/>
            <person name="Begun D."/>
            <person name="Bhutkar A."/>
            <person name="Blanco E."/>
            <person name="Bosak S.A."/>
            <person name="Bradley R.K."/>
            <person name="Brand A.D."/>
            <person name="Brent M.R."/>
            <person name="Brooks A.N."/>
            <person name="Brown R.H."/>
            <person name="Butlin R.K."/>
            <person name="Caggese C."/>
            <person name="Calvi B.R."/>
            <person name="Bernardo de Carvalho A."/>
            <person name="Caspi A."/>
            <person name="Castrezana S."/>
            <person name="Celniker S.E."/>
            <person name="Chang J.L."/>
            <person name="Chapple C."/>
            <person name="Chatterji S."/>
            <person name="Chinwalla A."/>
            <person name="Civetta A."/>
            <person name="Clifton S.W."/>
            <person name="Comeron J.M."/>
            <person name="Costello J.C."/>
            <person name="Coyne J.A."/>
            <person name="Daub J."/>
            <person name="David R.G."/>
            <person name="Delcher A.L."/>
            <person name="Delehaunty K."/>
            <person name="Do C.B."/>
            <person name="Ebling H."/>
            <person name="Edwards K."/>
            <person name="Eickbush T."/>
            <person name="Evans J.D."/>
            <person name="Filipski A."/>
            <person name="Findeiss S."/>
            <person name="Freyhult E."/>
            <person name="Fulton L."/>
            <person name="Fulton R."/>
            <person name="Garcia A.C."/>
            <person name="Gardiner A."/>
            <person name="Garfield D.A."/>
            <person name="Garvin B.E."/>
            <person name="Gibson G."/>
            <person name="Gilbert D."/>
            <person name="Gnerre S."/>
            <person name="Godfrey J."/>
            <person name="Good R."/>
            <person name="Gotea V."/>
            <person name="Gravely B."/>
            <person name="Greenberg A.J."/>
            <person name="Griffiths-Jones S."/>
            <person name="Gross S."/>
            <person name="Guigo R."/>
            <person name="Gustafson E.A."/>
            <person name="Haerty W."/>
            <person name="Hahn M.W."/>
            <person name="Halligan D.L."/>
            <person name="Halpern A.L."/>
            <person name="Halter G.M."/>
            <person name="Han M.V."/>
            <person name="Heger A."/>
            <person name="Hillier L."/>
            <person name="Hinrichs A.S."/>
            <person name="Holmes I."/>
            <person name="Hoskins R.A."/>
            <person name="Hubisz M.J."/>
            <person name="Hultmark D."/>
            <person name="Huntley M.A."/>
            <person name="Jaffe D.B."/>
            <person name="Jagadeeshan S."/>
            <person name="Jeck W.R."/>
            <person name="Johnson J."/>
            <person name="Jones C.D."/>
            <person name="Jordan W.C."/>
            <person name="Karpen G.H."/>
            <person name="Kataoka E."/>
            <person name="Keightley P.D."/>
            <person name="Kheradpour P."/>
            <person name="Kirkness E.F."/>
            <person name="Koerich L.B."/>
            <person name="Kristiansen K."/>
            <person name="Kudrna D."/>
            <person name="Kulathinal R.J."/>
            <person name="Kumar S."/>
            <person name="Kwok R."/>
            <person name="Lander E."/>
            <person name="Langley C.H."/>
            <person name="Lapoint R."/>
            <person name="Lazzaro B.P."/>
            <person name="Lee S.J."/>
            <person name="Levesque L."/>
            <person name="Li R."/>
            <person name="Lin C.F."/>
            <person name="Lin M.F."/>
            <person name="Lindblad-Toh K."/>
            <person name="Llopart A."/>
            <person name="Long M."/>
            <person name="Low L."/>
            <person name="Lozovsky E."/>
            <person name="Lu J."/>
            <person name="Luo M."/>
            <person name="Machado C.A."/>
            <person name="Makalowski W."/>
            <person name="Marzo M."/>
            <person name="Matsuda M."/>
            <person name="Matzkin L."/>
            <person name="McAllister B."/>
            <person name="McBride C.S."/>
            <person name="McKernan B."/>
            <person name="McKernan K."/>
            <person name="Mendez-Lago M."/>
            <person name="Minx P."/>
            <person name="Mollenhauer M.U."/>
            <person name="Montooth K."/>
            <person name="Mount S.M."/>
            <person name="Mu X."/>
            <person name="Myers E."/>
            <person name="Negre B."/>
            <person name="Newfeld S."/>
            <person name="Nielsen R."/>
            <person name="Noor M.A."/>
            <person name="O'Grady P."/>
            <person name="Pachter L."/>
            <person name="Papaceit M."/>
            <person name="Parisi M.J."/>
            <person name="Parisi M."/>
            <person name="Parts L."/>
            <person name="Pedersen J.S."/>
            <person name="Pesole G."/>
            <person name="Phillippy A.M."/>
            <person name="Ponting C.P."/>
            <person name="Pop M."/>
            <person name="Porcelli D."/>
            <person name="Powell J.R."/>
            <person name="Prohaska S."/>
            <person name="Pruitt K."/>
            <person name="Puig M."/>
            <person name="Quesneville H."/>
            <person name="Ram K.R."/>
            <person name="Rand D."/>
            <person name="Rasmussen M.D."/>
            <person name="Reed L.K."/>
            <person name="Reenan R."/>
            <person name="Reily A."/>
            <person name="Remington K.A."/>
            <person name="Rieger T.T."/>
            <person name="Ritchie M.G."/>
            <person name="Robin C."/>
            <person name="Rogers Y.H."/>
            <person name="Rohde C."/>
            <person name="Rozas J."/>
            <person name="Rubenfield M.J."/>
            <person name="Ruiz A."/>
            <person name="Russo S."/>
            <person name="Salzberg S.L."/>
            <person name="Sanchez-Gracia A."/>
            <person name="Saranga D.J."/>
            <person name="Sato H."/>
            <person name="Schaeffer S.W."/>
            <person name="Schatz M.C."/>
            <person name="Schlenke T."/>
            <person name="Schwartz R."/>
            <person name="Segarra C."/>
            <person name="Singh R.S."/>
            <person name="Sirot L."/>
            <person name="Sirota M."/>
            <person name="Sisneros N.B."/>
            <person name="Smith C.D."/>
            <person name="Smith T.F."/>
            <person name="Spieth J."/>
            <person name="Stage D.E."/>
            <person name="Stark A."/>
            <person name="Stephan W."/>
            <person name="Strausberg R.L."/>
            <person name="Strempel S."/>
            <person name="Sturgill D."/>
            <person name="Sutton G."/>
            <person name="Sutton G.G."/>
            <person name="Tao W."/>
            <person name="Teichmann S."/>
            <person name="Tobari Y.N."/>
            <person name="Tomimura Y."/>
            <person name="Tsolas J.M."/>
            <person name="Valente V.L."/>
            <person name="Venter E."/>
            <person name="Venter J.C."/>
            <person name="Vicario S."/>
            <person name="Vieira F.G."/>
            <person name="Vilella A.J."/>
            <person name="Villasante A."/>
            <person name="Walenz B."/>
            <person name="Wang J."/>
            <person name="Wasserman M."/>
            <person name="Watts T."/>
            <person name="Wilson D."/>
            <person name="Wilson R.K."/>
            <person name="Wing R.A."/>
            <person name="Wolfner M.F."/>
            <person name="Wong A."/>
            <person name="Wong G.K."/>
            <person name="Wu C.I."/>
            <person name="Wu G."/>
            <person name="Yamamoto D."/>
            <person name="Yang H.P."/>
            <person name="Yang S.P."/>
            <person name="Yorke J.A."/>
            <person name="Yoshida K."/>
            <person name="Zdobnov E."/>
            <person name="Zhang P."/>
            <person name="Zhang Y."/>
            <person name="Zimin A.V."/>
            <person name="Baldwin J."/>
            <person name="Abdouelleil A."/>
            <person name="Abdulkadir J."/>
            <person name="Abebe A."/>
            <person name="Abera B."/>
            <person name="Abreu J."/>
            <person name="Acer S.C."/>
            <person name="Aftuck L."/>
            <person name="Alexander A."/>
            <person name="An P."/>
            <person name="Anderson E."/>
            <person name="Anderson S."/>
            <person name="Arachi H."/>
            <person name="Azer M."/>
            <person name="Bachantsang P."/>
            <person name="Barry A."/>
            <person name="Bayul T."/>
            <person name="Berlin A."/>
            <person name="Bessette D."/>
            <person name="Bloom T."/>
            <person name="Blye J."/>
            <person name="Boguslavskiy L."/>
            <person name="Bonnet C."/>
            <person name="Boukhgalter B."/>
            <person name="Bourzgui I."/>
            <person name="Brown A."/>
            <person name="Cahill P."/>
            <person name="Channer S."/>
            <person name="Cheshatsang Y."/>
            <person name="Chuda L."/>
            <person name="Citroen M."/>
            <person name="Collymore A."/>
            <person name="Cooke P."/>
            <person name="Costello M."/>
            <person name="D'Aco K."/>
            <person name="Daza R."/>
            <person name="De Haan G."/>
            <person name="DeGray S."/>
            <person name="DeMaso C."/>
            <person name="Dhargay N."/>
            <person name="Dooley K."/>
            <person name="Dooley E."/>
            <person name="Doricent M."/>
            <person name="Dorje P."/>
            <person name="Dorjee K."/>
            <person name="Dupes A."/>
            <person name="Elong R."/>
            <person name="Falk J."/>
            <person name="Farina A."/>
            <person name="Faro S."/>
            <person name="Ferguson D."/>
            <person name="Fisher S."/>
            <person name="Foley C.D."/>
            <person name="Franke A."/>
            <person name="Friedrich D."/>
            <person name="Gadbois L."/>
            <person name="Gearin G."/>
            <person name="Gearin C.R."/>
            <person name="Giannoukos G."/>
            <person name="Goode T."/>
            <person name="Graham J."/>
            <person name="Grandbois E."/>
            <person name="Grewal S."/>
            <person name="Gyaltsen K."/>
            <person name="Hafez N."/>
            <person name="Hagos B."/>
            <person name="Hall J."/>
            <person name="Henson C."/>
            <person name="Hollinger A."/>
            <person name="Honan T."/>
            <person name="Huard M.D."/>
            <person name="Hughes L."/>
            <person name="Hurhula B."/>
            <person name="Husby M.E."/>
            <person name="Kamat A."/>
            <person name="Kanga B."/>
            <person name="Kashin S."/>
            <person name="Khazanovich D."/>
            <person name="Kisner P."/>
            <person name="Lance K."/>
            <person name="Lara M."/>
            <person name="Lee W."/>
            <person name="Lennon N."/>
            <person name="Letendre F."/>
            <person name="LeVine R."/>
            <person name="Lipovsky A."/>
            <person name="Liu X."/>
            <person name="Liu J."/>
            <person name="Liu S."/>
            <person name="Lokyitsang T."/>
            <person name="Lokyitsang Y."/>
            <person name="Lubonja R."/>
            <person name="Lui A."/>
            <person name="MacDonald P."/>
            <person name="Magnisalis V."/>
            <person name="Maru K."/>
            <person name="Matthews C."/>
            <person name="McCusker W."/>
            <person name="McDonough S."/>
            <person name="Mehta T."/>
            <person name="Meldrim J."/>
            <person name="Meneus L."/>
            <person name="Mihai O."/>
            <person name="Mihalev A."/>
            <person name="Mihova T."/>
            <person name="Mittelman R."/>
            <person name="Mlenga V."/>
            <person name="Montmayeur A."/>
            <person name="Mulrain L."/>
            <person name="Navidi A."/>
            <person name="Naylor J."/>
            <person name="Negash T."/>
            <person name="Nguyen T."/>
            <person name="Nguyen N."/>
            <person name="Nicol R."/>
            <person name="Norbu C."/>
            <person name="Norbu N."/>
            <person name="Novod N."/>
            <person name="O'Neill B."/>
            <person name="Osman S."/>
            <person name="Markiewicz E."/>
            <person name="Oyono O.L."/>
            <person name="Patti C."/>
            <person name="Phunkhang P."/>
            <person name="Pierre F."/>
            <person name="Priest M."/>
            <person name="Raghuraman S."/>
            <person name="Rege F."/>
            <person name="Reyes R."/>
            <person name="Rise C."/>
            <person name="Rogov P."/>
            <person name="Ross K."/>
            <person name="Ryan E."/>
            <person name="Settipalli S."/>
            <person name="Shea T."/>
            <person name="Sherpa N."/>
            <person name="Shi L."/>
            <person name="Shih D."/>
            <person name="Sparrow T."/>
            <person name="Spaulding J."/>
            <person name="Stalker J."/>
            <person name="Stange-Thomann N."/>
            <person name="Stavropoulos S."/>
            <person name="Stone C."/>
            <person name="Strader C."/>
            <person name="Tesfaye S."/>
            <person name="Thomson T."/>
            <person name="Thoulutsang Y."/>
            <person name="Thoulutsang D."/>
            <person name="Topham K."/>
            <person name="Topping I."/>
            <person name="Tsamla T."/>
            <person name="Vassiliev H."/>
            <person name="Vo A."/>
            <person name="Wangchuk T."/>
            <person name="Wangdi T."/>
            <person name="Weiand M."/>
            <person name="Wilkinson J."/>
            <person name="Wilson A."/>
            <person name="Yadav S."/>
            <person name="Young G."/>
            <person name="Yu Q."/>
            <person name="Zembek L."/>
            <person name="Zhong D."/>
            <person name="Zimmer A."/>
            <person name="Zwirko Z."/>
            <person name="Jaffe D.B."/>
            <person name="Alvarez P."/>
            <person name="Brockman W."/>
            <person name="Butler J."/>
            <person name="Chin C."/>
            <person name="Gnerre S."/>
            <person name="Grabherr M."/>
            <person name="Kleber M."/>
            <person name="Mauceli E."/>
            <person name="MacCallum I."/>
        </authorList>
    </citation>
    <scope>NUCLEOTIDE SEQUENCE [LARGE SCALE GENOMIC DNA]</scope>
    <source>
        <strain evidence="3">Rob3c / Tucson 14021-0248.25</strain>
    </source>
</reference>
<sequence>MSWTSGLYKSLLLRSQQSLVRPDLALLDIQISKRAIETMLGHRRESSFNHSHIADIIAKKCDELFNANEFENALTTLYRDGRPFGGQYAHGRFEMIKQRSLAVFEDTLGESLRPFMYQHWDVLEQISRRQKEIAAHVSRPLWKKLRDKQQCDVQSILIKERPQLTLLEKARRRASESLYNHNYLGCSAADIALLRQLRSDRNLLDPLRLATTPPMRKLTAQQFMIVRRFMKMLQARNPMYNRGYVRQRHGPIADQERHRWQEMHLFHTQYQTRRDCMRMLHEVHRRRREGDVEKLSDYVEDIMAGFIEHKTHRTLPWKFEFINEVYNILALAHCDKCAVPANVDFLQAKNRPILYLLRTETLHDMSVQFGGPNIYVEIEREDERHSRIIQKLEQLESRLRHSRFSIERSYLLFEIARCHFKESRFDKCLVVARKAFNEARICNCLIWRFNSIFLCCQVHAVLNRFERLKESLAKASQLASELQAPKLVAYIAICTNVNNYDLAFQRIRQSDVNRRKSRKRSPISTITSNSSQGSISST</sequence>
<protein>
    <submittedName>
        <fullName evidence="2">GM13314</fullName>
    </submittedName>
</protein>
<evidence type="ECO:0000256" key="1">
    <source>
        <dbReference type="SAM" id="MobiDB-lite"/>
    </source>
</evidence>
<dbReference type="SMR" id="B4IF16"/>
<feature type="compositionally biased region" description="Low complexity" evidence="1">
    <location>
        <begin position="523"/>
        <end position="538"/>
    </location>
</feature>
<dbReference type="KEGG" id="dse:6618086"/>
<accession>B4IF16</accession>
<evidence type="ECO:0000313" key="2">
    <source>
        <dbReference type="EMBL" id="EDW46270.1"/>
    </source>
</evidence>
<dbReference type="EMBL" id="CH480832">
    <property type="protein sequence ID" value="EDW46270.1"/>
    <property type="molecule type" value="Genomic_DNA"/>
</dbReference>
<evidence type="ECO:0000313" key="3">
    <source>
        <dbReference type="Proteomes" id="UP000001292"/>
    </source>
</evidence>
<dbReference type="PANTHER" id="PTHR21391:SF0">
    <property type="entry name" value="AT04489P-RELATED"/>
    <property type="match status" value="1"/>
</dbReference>
<dbReference type="OrthoDB" id="7752111at2759"/>
<dbReference type="OMA" id="ESRFDKC"/>
<dbReference type="PhylomeDB" id="B4IF16"/>
<gene>
    <name evidence="2" type="primary">Dsec\GM13314</name>
    <name evidence="2" type="ORF">Dsec_GM13314</name>
</gene>
<dbReference type="PANTHER" id="PTHR21391">
    <property type="entry name" value="AT04489P-RELATED"/>
    <property type="match status" value="1"/>
</dbReference>
<organism evidence="3">
    <name type="scientific">Drosophila sechellia</name>
    <name type="common">Fruit fly</name>
    <dbReference type="NCBI Taxonomy" id="7238"/>
    <lineage>
        <taxon>Eukaryota</taxon>
        <taxon>Metazoa</taxon>
        <taxon>Ecdysozoa</taxon>
        <taxon>Arthropoda</taxon>
        <taxon>Hexapoda</taxon>
        <taxon>Insecta</taxon>
        <taxon>Pterygota</taxon>
        <taxon>Neoptera</taxon>
        <taxon>Endopterygota</taxon>
        <taxon>Diptera</taxon>
        <taxon>Brachycera</taxon>
        <taxon>Muscomorpha</taxon>
        <taxon>Ephydroidea</taxon>
        <taxon>Drosophilidae</taxon>
        <taxon>Drosophila</taxon>
        <taxon>Sophophora</taxon>
    </lineage>
</organism>
<dbReference type="STRING" id="7238.B4IF16"/>
<feature type="region of interest" description="Disordered" evidence="1">
    <location>
        <begin position="513"/>
        <end position="538"/>
    </location>
</feature>
<keyword evidence="3" id="KW-1185">Reference proteome</keyword>
<dbReference type="HOGENOM" id="CLU_035279_0_0_1"/>
<dbReference type="Proteomes" id="UP000001292">
    <property type="component" value="Unassembled WGS sequence"/>
</dbReference>